<dbReference type="PROSITE" id="PS50068">
    <property type="entry name" value="LDLRA_2"/>
    <property type="match status" value="3"/>
</dbReference>
<dbReference type="Gene3D" id="1.10.2000.10">
    <property type="entry name" value="Frizzled cysteine-rich domain"/>
    <property type="match status" value="1"/>
</dbReference>
<dbReference type="InterPro" id="IPR020067">
    <property type="entry name" value="Frizzled_dom"/>
</dbReference>
<keyword evidence="6 11" id="KW-0472">Membrane</keyword>
<dbReference type="InterPro" id="IPR036055">
    <property type="entry name" value="LDL_receptor-like_sf"/>
</dbReference>
<feature type="disulfide bond" evidence="8">
    <location>
        <begin position="400"/>
        <end position="438"/>
    </location>
</feature>
<feature type="disulfide bond" evidence="9">
    <location>
        <begin position="483"/>
        <end position="501"/>
    </location>
</feature>
<dbReference type="PROSITE" id="PS01209">
    <property type="entry name" value="LDLRA_1"/>
    <property type="match status" value="2"/>
</dbReference>
<feature type="disulfide bond" evidence="9">
    <location>
        <begin position="534"/>
        <end position="549"/>
    </location>
</feature>
<feature type="domain" description="FZ" evidence="12">
    <location>
        <begin position="354"/>
        <end position="479"/>
    </location>
</feature>
<evidence type="ECO:0000256" key="2">
    <source>
        <dbReference type="ARBA" id="ARBA00022692"/>
    </source>
</evidence>
<proteinExistence type="predicted"/>
<evidence type="ECO:0000256" key="9">
    <source>
        <dbReference type="PROSITE-ProRule" id="PRU00124"/>
    </source>
</evidence>
<dbReference type="Gene3D" id="4.10.400.10">
    <property type="entry name" value="Low-density Lipoprotein Receptor"/>
    <property type="match status" value="3"/>
</dbReference>
<reference evidence="14" key="1">
    <citation type="submission" date="2025-08" db="UniProtKB">
        <authorList>
            <consortium name="RefSeq"/>
        </authorList>
    </citation>
    <scope>IDENTIFICATION</scope>
    <source>
        <strain evidence="14">11010-0011.00</strain>
        <tissue evidence="14">Whole body</tissue>
    </source>
</reference>
<evidence type="ECO:0000256" key="11">
    <source>
        <dbReference type="SAM" id="Phobius"/>
    </source>
</evidence>
<evidence type="ECO:0000256" key="3">
    <source>
        <dbReference type="ARBA" id="ARBA00022737"/>
    </source>
</evidence>
<evidence type="ECO:0000256" key="1">
    <source>
        <dbReference type="ARBA" id="ARBA00004401"/>
    </source>
</evidence>
<evidence type="ECO:0000313" key="13">
    <source>
        <dbReference type="Proteomes" id="UP000504634"/>
    </source>
</evidence>
<evidence type="ECO:0000256" key="8">
    <source>
        <dbReference type="PROSITE-ProRule" id="PRU00090"/>
    </source>
</evidence>
<dbReference type="AlphaFoldDB" id="A0A6J2U8E8"/>
<dbReference type="InterPro" id="IPR023415">
    <property type="entry name" value="LDLR_class-A_CS"/>
</dbReference>
<feature type="region of interest" description="Disordered" evidence="10">
    <location>
        <begin position="291"/>
        <end position="350"/>
    </location>
</feature>
<dbReference type="OrthoDB" id="10020456at2759"/>
<evidence type="ECO:0000256" key="6">
    <source>
        <dbReference type="ARBA" id="ARBA00023136"/>
    </source>
</evidence>
<evidence type="ECO:0000256" key="7">
    <source>
        <dbReference type="ARBA" id="ARBA00023157"/>
    </source>
</evidence>
<accession>A0A6J2U8E8</accession>
<dbReference type="SMART" id="SM00063">
    <property type="entry name" value="FRI"/>
    <property type="match status" value="1"/>
</dbReference>
<dbReference type="CDD" id="cd00112">
    <property type="entry name" value="LDLa"/>
    <property type="match status" value="3"/>
</dbReference>
<feature type="disulfide bond" evidence="9">
    <location>
        <begin position="723"/>
        <end position="738"/>
    </location>
</feature>
<comment type="caution">
    <text evidence="9">Lacks conserved residue(s) required for the propagation of feature annotation.</text>
</comment>
<evidence type="ECO:0000259" key="12">
    <source>
        <dbReference type="PROSITE" id="PS50038"/>
    </source>
</evidence>
<dbReference type="Proteomes" id="UP000504634">
    <property type="component" value="Unplaced"/>
</dbReference>
<dbReference type="PRINTS" id="PR00261">
    <property type="entry name" value="LDLRECEPTOR"/>
</dbReference>
<dbReference type="PROSITE" id="PS50038">
    <property type="entry name" value="FZ"/>
    <property type="match status" value="1"/>
</dbReference>
<feature type="compositionally biased region" description="Low complexity" evidence="10">
    <location>
        <begin position="293"/>
        <end position="305"/>
    </location>
</feature>
<keyword evidence="2 11" id="KW-0812">Transmembrane</keyword>
<dbReference type="InterPro" id="IPR036790">
    <property type="entry name" value="Frizzled_dom_sf"/>
</dbReference>
<gene>
    <name evidence="14" type="primary">LOC115631243</name>
</gene>
<organism evidence="13 14">
    <name type="scientific">Drosophila lebanonensis</name>
    <name type="common">Fruit fly</name>
    <name type="synonym">Scaptodrosophila lebanonensis</name>
    <dbReference type="NCBI Taxonomy" id="7225"/>
    <lineage>
        <taxon>Eukaryota</taxon>
        <taxon>Metazoa</taxon>
        <taxon>Ecdysozoa</taxon>
        <taxon>Arthropoda</taxon>
        <taxon>Hexapoda</taxon>
        <taxon>Insecta</taxon>
        <taxon>Pterygota</taxon>
        <taxon>Neoptera</taxon>
        <taxon>Endopterygota</taxon>
        <taxon>Diptera</taxon>
        <taxon>Brachycera</taxon>
        <taxon>Muscomorpha</taxon>
        <taxon>Ephydroidea</taxon>
        <taxon>Drosophilidae</taxon>
        <taxon>Scaptodrosophila</taxon>
    </lineage>
</organism>
<feature type="compositionally biased region" description="Low complexity" evidence="10">
    <location>
        <begin position="753"/>
        <end position="784"/>
    </location>
</feature>
<dbReference type="Pfam" id="PF00057">
    <property type="entry name" value="Ldl_recept_a"/>
    <property type="match status" value="3"/>
</dbReference>
<dbReference type="SMART" id="SM00192">
    <property type="entry name" value="LDLa"/>
    <property type="match status" value="3"/>
</dbReference>
<feature type="disulfide bond" evidence="9">
    <location>
        <begin position="495"/>
        <end position="510"/>
    </location>
</feature>
<evidence type="ECO:0000256" key="4">
    <source>
        <dbReference type="ARBA" id="ARBA00022968"/>
    </source>
</evidence>
<dbReference type="SUPFAM" id="SSF63501">
    <property type="entry name" value="Frizzled cysteine-rich domain"/>
    <property type="match status" value="1"/>
</dbReference>
<feature type="transmembrane region" description="Helical" evidence="11">
    <location>
        <begin position="164"/>
        <end position="186"/>
    </location>
</feature>
<dbReference type="RefSeq" id="XP_030383813.1">
    <property type="nucleotide sequence ID" value="XM_030527953.1"/>
</dbReference>
<dbReference type="CDD" id="cd07066">
    <property type="entry name" value="CRD_FZ"/>
    <property type="match status" value="1"/>
</dbReference>
<evidence type="ECO:0000256" key="5">
    <source>
        <dbReference type="ARBA" id="ARBA00022989"/>
    </source>
</evidence>
<feature type="region of interest" description="Disordered" evidence="10">
    <location>
        <begin position="750"/>
        <end position="791"/>
    </location>
</feature>
<keyword evidence="3" id="KW-0677">Repeat</keyword>
<sequence length="791" mass="86477">MSGSKARLEDATSLSMTNEAAATVAATNGLRRQPTKYPHGLNITVQTLANKHADADDVAADADADVDAMAAFDDYSRASTLRSDVTACWSETQKYKINMMGSSETLAELQVRRYKYPLTANYYLNAAAGGAGGGGGGGVGGQKPTPRLLLAYVRHACRWKYMRWPIIFLASVLLFFGLITYCLWLHDVSVARARYLQRRFEASSTTTSRPATTTTTSTMEHDAEMQRLQQQQQQQSSTEPTLELSVEDEDYDDALQPADSIRFTSGHQNSFGVPIEHDTRMLQLLKDLLSKQTTTTSPTTTTTTPASNVRPLTRVSPTLPPPSPAGGKPTASMTTTMSSSAAGGGGNNGNGNNGNSGLCYSTTLPMCRGVLDYDLTYNESAAPRDSLAMAAYEQLINANCSARSVEFICAALEPECRPSHIGQLPPCRRICKAILEACSIVIAGSDPLTELFDCNLYPDAHEVNKCEDPTRRRDYCYDNEFECEDGSCIPQQWQCDNIKDCTGGEDEVQCLVCEQQDEFRCRSNEKCVPDSVRCDLNFDCFDGSDEEDCDDYGSGETAPFDEAELNAFPRIFSYASFLSPNQTDEKLYTYITATTDEEAGTETKYQVHRVAAPNTNSTVDETPAPGAPKGFVNFRDSKEIMMTSDSENKFKYSAQRANRTSSKFSISSTPLRTAASAQAQQRVVASTVATPTRTSTSHRTLKTCAPHELRCVSGKCITVSQLCDKQIDCPDAADELMCVYRDRLNARRGLNATTTSSSTTTTPATTTSTTTTTTTRRTVRTTINRSRKPKT</sequence>
<comment type="subcellular location">
    <subcellularLocation>
        <location evidence="1">Cell membrane</location>
        <topology evidence="1">Single-pass type II membrane protein</topology>
    </subcellularLocation>
</comment>
<protein>
    <submittedName>
        <fullName evidence="14">Mucin-5AC</fullName>
    </submittedName>
</protein>
<keyword evidence="13" id="KW-1185">Reference proteome</keyword>
<dbReference type="PANTHER" id="PTHR24270">
    <property type="entry name" value="LOW-DENSITY LIPOPROTEIN RECEPTOR-RELATED"/>
    <property type="match status" value="1"/>
</dbReference>
<dbReference type="Pfam" id="PF01392">
    <property type="entry name" value="Fz"/>
    <property type="match status" value="1"/>
</dbReference>
<keyword evidence="5 11" id="KW-1133">Transmembrane helix</keyword>
<evidence type="ECO:0000256" key="10">
    <source>
        <dbReference type="SAM" id="MobiDB-lite"/>
    </source>
</evidence>
<dbReference type="InterPro" id="IPR050685">
    <property type="entry name" value="LDLR"/>
</dbReference>
<dbReference type="SUPFAM" id="SSF57424">
    <property type="entry name" value="LDL receptor-like module"/>
    <property type="match status" value="3"/>
</dbReference>
<keyword evidence="7 9" id="KW-1015">Disulfide bond</keyword>
<dbReference type="GO" id="GO:0016192">
    <property type="term" value="P:vesicle-mediated transport"/>
    <property type="evidence" value="ECO:0007669"/>
    <property type="project" value="UniProtKB-ARBA"/>
</dbReference>
<name>A0A6J2U8E8_DROLE</name>
<dbReference type="GeneID" id="115631243"/>
<feature type="disulfide bond" evidence="9">
    <location>
        <begin position="704"/>
        <end position="716"/>
    </location>
</feature>
<dbReference type="GO" id="GO:0005886">
    <property type="term" value="C:plasma membrane"/>
    <property type="evidence" value="ECO:0007669"/>
    <property type="project" value="UniProtKB-SubCell"/>
</dbReference>
<keyword evidence="4" id="KW-0735">Signal-anchor</keyword>
<evidence type="ECO:0000313" key="14">
    <source>
        <dbReference type="RefSeq" id="XP_030383813.1"/>
    </source>
</evidence>
<dbReference type="InterPro" id="IPR002172">
    <property type="entry name" value="LDrepeatLR_classA_rpt"/>
</dbReference>
<feature type="disulfide bond" evidence="9">
    <location>
        <begin position="711"/>
        <end position="729"/>
    </location>
</feature>
<feature type="disulfide bond" evidence="9">
    <location>
        <begin position="476"/>
        <end position="488"/>
    </location>
</feature>